<dbReference type="EMBL" id="SRHE01000041">
    <property type="protein sequence ID" value="TWW12133.1"/>
    <property type="molecule type" value="Genomic_DNA"/>
</dbReference>
<reference evidence="1 2" key="1">
    <citation type="submission" date="2019-08" db="EMBL/GenBank/DDBJ databases">
        <title>100 year-old enigma solved: identification of Planctomyces bekefii, the type genus and species of the phylum Planctomycetes.</title>
        <authorList>
            <person name="Svetlana D.N."/>
            <person name="Overmann J."/>
        </authorList>
    </citation>
    <scope>NUCLEOTIDE SEQUENCE [LARGE SCALE GENOMIC DNA]</scope>
    <source>
        <strain evidence="1">Phe10_nw2017</strain>
    </source>
</reference>
<dbReference type="AlphaFoldDB" id="A0A5C6MD13"/>
<keyword evidence="2" id="KW-1185">Reference proteome</keyword>
<evidence type="ECO:0000313" key="2">
    <source>
        <dbReference type="Proteomes" id="UP000321083"/>
    </source>
</evidence>
<organism evidence="1 2">
    <name type="scientific">Planctomyces bekefii</name>
    <dbReference type="NCBI Taxonomy" id="1653850"/>
    <lineage>
        <taxon>Bacteria</taxon>
        <taxon>Pseudomonadati</taxon>
        <taxon>Planctomycetota</taxon>
        <taxon>Planctomycetia</taxon>
        <taxon>Planctomycetales</taxon>
        <taxon>Planctomycetaceae</taxon>
        <taxon>Planctomyces</taxon>
    </lineage>
</organism>
<reference evidence="1 2" key="2">
    <citation type="submission" date="2019-08" db="EMBL/GenBank/DDBJ databases">
        <authorList>
            <person name="Henke P."/>
        </authorList>
    </citation>
    <scope>NUCLEOTIDE SEQUENCE [LARGE SCALE GENOMIC DNA]</scope>
    <source>
        <strain evidence="1">Phe10_nw2017</strain>
    </source>
</reference>
<comment type="caution">
    <text evidence="1">The sequence shown here is derived from an EMBL/GenBank/DDBJ whole genome shotgun (WGS) entry which is preliminary data.</text>
</comment>
<protein>
    <submittedName>
        <fullName evidence="1">Uncharacterized protein</fullName>
    </submittedName>
</protein>
<proteinExistence type="predicted"/>
<gene>
    <name evidence="1" type="ORF">E3A20_03750</name>
</gene>
<sequence length="195" mass="22223">MQAALIDLLLHPFGEEQNSTAIGKRLGYTKMTMSRTFNELDALKLVEIQHRGRQRVLIPPENRRQLWTKAEPLLQSPVKSVHYISRLSGVGTIIPTKGLISGLSALSHYTMLETPKTPAVAVTSKQWLQYLNVMPQVEVHPDEYDALTVEVWSYDPALFATPSVVDRLSLYLSLKHVRDERVEMALEEMLEQMPW</sequence>
<accession>A0A5C6MD13</accession>
<evidence type="ECO:0000313" key="1">
    <source>
        <dbReference type="EMBL" id="TWW12133.1"/>
    </source>
</evidence>
<name>A0A5C6MD13_9PLAN</name>
<dbReference type="Proteomes" id="UP000321083">
    <property type="component" value="Unassembled WGS sequence"/>
</dbReference>